<feature type="transmembrane region" description="Helical" evidence="1">
    <location>
        <begin position="106"/>
        <end position="129"/>
    </location>
</feature>
<dbReference type="Proteomes" id="UP000242864">
    <property type="component" value="Chromosome"/>
</dbReference>
<evidence type="ECO:0008006" key="4">
    <source>
        <dbReference type="Google" id="ProtNLM"/>
    </source>
</evidence>
<dbReference type="EMBL" id="CP020773">
    <property type="protein sequence ID" value="ARJ50061.1"/>
    <property type="molecule type" value="Genomic_DNA"/>
</dbReference>
<feature type="transmembrane region" description="Helical" evidence="1">
    <location>
        <begin position="67"/>
        <end position="100"/>
    </location>
</feature>
<dbReference type="RefSeq" id="WP_085236313.1">
    <property type="nucleotide sequence ID" value="NZ_CP020773.1"/>
</dbReference>
<evidence type="ECO:0000313" key="3">
    <source>
        <dbReference type="Proteomes" id="UP000242864"/>
    </source>
</evidence>
<accession>A0AAC9RMZ5</accession>
<organism evidence="2 3">
    <name type="scientific">Staphylococcus lutrae</name>
    <dbReference type="NCBI Taxonomy" id="155085"/>
    <lineage>
        <taxon>Bacteria</taxon>
        <taxon>Bacillati</taxon>
        <taxon>Bacillota</taxon>
        <taxon>Bacilli</taxon>
        <taxon>Bacillales</taxon>
        <taxon>Staphylococcaceae</taxon>
        <taxon>Staphylococcus</taxon>
    </lineage>
</organism>
<evidence type="ECO:0000256" key="1">
    <source>
        <dbReference type="SAM" id="Phobius"/>
    </source>
</evidence>
<sequence length="149" mass="17620">MRNDVFEYKVKKEMWYLNAREKRALAEWMKHQTVEAIQQEYQSPRRFVYDYLQQHVFKTRVLSTGHLVTSLIGLLVTNIILLGLFITGLLLSLSAVHYFIQPQVHLSISLVVVILICAILLMILTIYLMKRSNAFFTKRLLDYKMNRVR</sequence>
<keyword evidence="1" id="KW-0472">Membrane</keyword>
<dbReference type="AlphaFoldDB" id="A0AAC9RMZ5"/>
<proteinExistence type="predicted"/>
<dbReference type="KEGG" id="slz:B5P37_01165"/>
<reference evidence="2 3" key="1">
    <citation type="submission" date="2017-04" db="EMBL/GenBank/DDBJ databases">
        <authorList>
            <person name="Veseli I.A."/>
            <person name="Tang C."/>
            <person name="Pombert J.-F."/>
        </authorList>
    </citation>
    <scope>NUCLEOTIDE SEQUENCE [LARGE SCALE GENOMIC DNA]</scope>
    <source>
        <strain evidence="2 3">ATCC 700373</strain>
    </source>
</reference>
<gene>
    <name evidence="2" type="ORF">B5P37_01165</name>
</gene>
<keyword evidence="3" id="KW-1185">Reference proteome</keyword>
<keyword evidence="1" id="KW-1133">Transmembrane helix</keyword>
<name>A0AAC9RMZ5_9STAP</name>
<protein>
    <recommendedName>
        <fullName evidence="4">Staphylococcal protein</fullName>
    </recommendedName>
</protein>
<keyword evidence="1" id="KW-0812">Transmembrane</keyword>
<evidence type="ECO:0000313" key="2">
    <source>
        <dbReference type="EMBL" id="ARJ50061.1"/>
    </source>
</evidence>